<dbReference type="AlphaFoldDB" id="A0A921DRJ2"/>
<dbReference type="Proteomes" id="UP000698963">
    <property type="component" value="Unassembled WGS sequence"/>
</dbReference>
<protein>
    <submittedName>
        <fullName evidence="2">Cell division protein ZapA</fullName>
    </submittedName>
</protein>
<dbReference type="InterPro" id="IPR036192">
    <property type="entry name" value="Cell_div_ZapA-like_sf"/>
</dbReference>
<name>A0A921DRJ2_9BACT</name>
<organism evidence="2 3">
    <name type="scientific">Mailhella massiliensis</name>
    <dbReference type="NCBI Taxonomy" id="1903261"/>
    <lineage>
        <taxon>Bacteria</taxon>
        <taxon>Pseudomonadati</taxon>
        <taxon>Thermodesulfobacteriota</taxon>
        <taxon>Desulfovibrionia</taxon>
        <taxon>Desulfovibrionales</taxon>
        <taxon>Desulfovibrionaceae</taxon>
        <taxon>Mailhella</taxon>
    </lineage>
</organism>
<comment type="caution">
    <text evidence="2">The sequence shown here is derived from an EMBL/GenBank/DDBJ whole genome shotgun (WGS) entry which is preliminary data.</text>
</comment>
<evidence type="ECO:0000313" key="3">
    <source>
        <dbReference type="Proteomes" id="UP000698963"/>
    </source>
</evidence>
<evidence type="ECO:0000256" key="1">
    <source>
        <dbReference type="SAM" id="MobiDB-lite"/>
    </source>
</evidence>
<reference evidence="2" key="2">
    <citation type="submission" date="2021-09" db="EMBL/GenBank/DDBJ databases">
        <authorList>
            <person name="Gilroy R."/>
        </authorList>
    </citation>
    <scope>NUCLEOTIDE SEQUENCE</scope>
    <source>
        <strain evidence="2">ChiGjej2B2-19336</strain>
    </source>
</reference>
<feature type="region of interest" description="Disordered" evidence="1">
    <location>
        <begin position="80"/>
        <end position="106"/>
    </location>
</feature>
<dbReference type="Pfam" id="PF05164">
    <property type="entry name" value="ZapA"/>
    <property type="match status" value="1"/>
</dbReference>
<reference evidence="2" key="1">
    <citation type="journal article" date="2021" name="PeerJ">
        <title>Extensive microbial diversity within the chicken gut microbiome revealed by metagenomics and culture.</title>
        <authorList>
            <person name="Gilroy R."/>
            <person name="Ravi A."/>
            <person name="Getino M."/>
            <person name="Pursley I."/>
            <person name="Horton D.L."/>
            <person name="Alikhan N.F."/>
            <person name="Baker D."/>
            <person name="Gharbi K."/>
            <person name="Hall N."/>
            <person name="Watson M."/>
            <person name="Adriaenssens E.M."/>
            <person name="Foster-Nyarko E."/>
            <person name="Jarju S."/>
            <person name="Secka A."/>
            <person name="Antonio M."/>
            <person name="Oren A."/>
            <person name="Chaudhuri R.R."/>
            <person name="La Ragione R."/>
            <person name="Hildebrand F."/>
            <person name="Pallen M.J."/>
        </authorList>
    </citation>
    <scope>NUCLEOTIDE SEQUENCE</scope>
    <source>
        <strain evidence="2">ChiGjej2B2-19336</strain>
    </source>
</reference>
<keyword evidence="2" id="KW-0132">Cell division</keyword>
<dbReference type="GO" id="GO:0051301">
    <property type="term" value="P:cell division"/>
    <property type="evidence" value="ECO:0007669"/>
    <property type="project" value="UniProtKB-KW"/>
</dbReference>
<proteinExistence type="predicted"/>
<sequence>MHSYHLDLCETHVAFRTEAGPERVERAREYVEERYGRVKAQGGQYGRDRLMAMLLVSMADDLLELRERSDRTDSRLDELLQSLKENTPGRGGPDEPAGTGAEPLSR</sequence>
<evidence type="ECO:0000313" key="2">
    <source>
        <dbReference type="EMBL" id="HJD97086.1"/>
    </source>
</evidence>
<dbReference type="InterPro" id="IPR007838">
    <property type="entry name" value="Cell_div_ZapA-like"/>
</dbReference>
<keyword evidence="2" id="KW-0131">Cell cycle</keyword>
<dbReference type="RefSeq" id="WP_304121932.1">
    <property type="nucleotide sequence ID" value="NZ_DYZA01000104.1"/>
</dbReference>
<gene>
    <name evidence="2" type="ORF">K8W16_05520</name>
</gene>
<dbReference type="EMBL" id="DYZA01000104">
    <property type="protein sequence ID" value="HJD97086.1"/>
    <property type="molecule type" value="Genomic_DNA"/>
</dbReference>
<accession>A0A921DRJ2</accession>
<dbReference type="SUPFAM" id="SSF102829">
    <property type="entry name" value="Cell division protein ZapA-like"/>
    <property type="match status" value="1"/>
</dbReference>